<keyword evidence="5" id="KW-1185">Reference proteome</keyword>
<dbReference type="GO" id="GO:0016514">
    <property type="term" value="C:SWI/SNF complex"/>
    <property type="evidence" value="ECO:0007669"/>
    <property type="project" value="TreeGrafter"/>
</dbReference>
<feature type="compositionally biased region" description="Low complexity" evidence="2">
    <location>
        <begin position="1294"/>
        <end position="1309"/>
    </location>
</feature>
<feature type="region of interest" description="Disordered" evidence="2">
    <location>
        <begin position="1337"/>
        <end position="1362"/>
    </location>
</feature>
<feature type="region of interest" description="Disordered" evidence="2">
    <location>
        <begin position="1685"/>
        <end position="1736"/>
    </location>
</feature>
<feature type="compositionally biased region" description="Low complexity" evidence="2">
    <location>
        <begin position="1341"/>
        <end position="1353"/>
    </location>
</feature>
<proteinExistence type="predicted"/>
<feature type="region of interest" description="Disordered" evidence="2">
    <location>
        <begin position="1427"/>
        <end position="1454"/>
    </location>
</feature>
<dbReference type="Proteomes" id="UP001152320">
    <property type="component" value="Chromosome 1"/>
</dbReference>
<gene>
    <name evidence="4" type="ORF">HOLleu_02652</name>
</gene>
<accession>A0A9Q1CQZ7</accession>
<feature type="compositionally biased region" description="Low complexity" evidence="2">
    <location>
        <begin position="933"/>
        <end position="949"/>
    </location>
</feature>
<feature type="coiled-coil region" evidence="1">
    <location>
        <begin position="1086"/>
        <end position="1148"/>
    </location>
</feature>
<dbReference type="PANTHER" id="PTHR15572">
    <property type="entry name" value="GLIOMA TUMOR SUPPRESSOR CANDIDATE REGION GENE 1"/>
    <property type="match status" value="1"/>
</dbReference>
<protein>
    <submittedName>
        <fullName evidence="4">BRD4-interacting chromatin-remodeling complex-associated protein</fullName>
    </submittedName>
</protein>
<feature type="compositionally biased region" description="Polar residues" evidence="2">
    <location>
        <begin position="619"/>
        <end position="658"/>
    </location>
</feature>
<feature type="region of interest" description="Disordered" evidence="2">
    <location>
        <begin position="1761"/>
        <end position="1813"/>
    </location>
</feature>
<dbReference type="InterPro" id="IPR015671">
    <property type="entry name" value="GSCR1_dom"/>
</dbReference>
<feature type="region of interest" description="Disordered" evidence="2">
    <location>
        <begin position="1212"/>
        <end position="1248"/>
    </location>
</feature>
<feature type="region of interest" description="Disordered" evidence="2">
    <location>
        <begin position="996"/>
        <end position="1022"/>
    </location>
</feature>
<feature type="compositionally biased region" description="Polar residues" evidence="2">
    <location>
        <begin position="492"/>
        <end position="503"/>
    </location>
</feature>
<feature type="compositionally biased region" description="Polar residues" evidence="2">
    <location>
        <begin position="573"/>
        <end position="594"/>
    </location>
</feature>
<feature type="region of interest" description="Disordered" evidence="2">
    <location>
        <begin position="614"/>
        <end position="680"/>
    </location>
</feature>
<feature type="compositionally biased region" description="Polar residues" evidence="2">
    <location>
        <begin position="996"/>
        <end position="1010"/>
    </location>
</feature>
<feature type="compositionally biased region" description="Polar residues" evidence="2">
    <location>
        <begin position="1685"/>
        <end position="1709"/>
    </location>
</feature>
<evidence type="ECO:0000259" key="3">
    <source>
        <dbReference type="Pfam" id="PF15249"/>
    </source>
</evidence>
<keyword evidence="1" id="KW-0175">Coiled coil</keyword>
<evidence type="ECO:0000256" key="2">
    <source>
        <dbReference type="SAM" id="MobiDB-lite"/>
    </source>
</evidence>
<evidence type="ECO:0000313" key="4">
    <source>
        <dbReference type="EMBL" id="KAJ8049758.1"/>
    </source>
</evidence>
<dbReference type="EMBL" id="JAIZAY010000001">
    <property type="protein sequence ID" value="KAJ8049758.1"/>
    <property type="molecule type" value="Genomic_DNA"/>
</dbReference>
<name>A0A9Q1CQZ7_HOLLE</name>
<reference evidence="4" key="1">
    <citation type="submission" date="2021-10" db="EMBL/GenBank/DDBJ databases">
        <title>Tropical sea cucumber genome reveals ecological adaptation and Cuvierian tubules defense mechanism.</title>
        <authorList>
            <person name="Chen T."/>
        </authorList>
    </citation>
    <scope>NUCLEOTIDE SEQUENCE</scope>
    <source>
        <strain evidence="4">Nanhai2018</strain>
        <tissue evidence="4">Muscle</tissue>
    </source>
</reference>
<feature type="region of interest" description="Disordered" evidence="2">
    <location>
        <begin position="1634"/>
        <end position="1670"/>
    </location>
</feature>
<feature type="region of interest" description="Disordered" evidence="2">
    <location>
        <begin position="933"/>
        <end position="967"/>
    </location>
</feature>
<feature type="compositionally biased region" description="Low complexity" evidence="2">
    <location>
        <begin position="550"/>
        <end position="572"/>
    </location>
</feature>
<feature type="compositionally biased region" description="Low complexity" evidence="2">
    <location>
        <begin position="1230"/>
        <end position="1246"/>
    </location>
</feature>
<feature type="compositionally biased region" description="Basic residues" evidence="2">
    <location>
        <begin position="534"/>
        <end position="549"/>
    </location>
</feature>
<dbReference type="OrthoDB" id="2556847at2759"/>
<feature type="region of interest" description="Disordered" evidence="2">
    <location>
        <begin position="1260"/>
        <end position="1311"/>
    </location>
</feature>
<dbReference type="PANTHER" id="PTHR15572:SF0">
    <property type="entry name" value="GLUTAMINE-RICH PROTEIN-RELATED"/>
    <property type="match status" value="1"/>
</dbReference>
<dbReference type="GO" id="GO:0045893">
    <property type="term" value="P:positive regulation of DNA-templated transcription"/>
    <property type="evidence" value="ECO:0007669"/>
    <property type="project" value="TreeGrafter"/>
</dbReference>
<feature type="domain" description="GLTSCR protein conserved" evidence="3">
    <location>
        <begin position="1490"/>
        <end position="1590"/>
    </location>
</feature>
<feature type="compositionally biased region" description="Low complexity" evidence="2">
    <location>
        <begin position="504"/>
        <end position="533"/>
    </location>
</feature>
<feature type="region of interest" description="Disordered" evidence="2">
    <location>
        <begin position="492"/>
        <end position="594"/>
    </location>
</feature>
<feature type="compositionally biased region" description="Basic and acidic residues" evidence="2">
    <location>
        <begin position="1780"/>
        <end position="1791"/>
    </location>
</feature>
<evidence type="ECO:0000313" key="5">
    <source>
        <dbReference type="Proteomes" id="UP001152320"/>
    </source>
</evidence>
<organism evidence="4 5">
    <name type="scientific">Holothuria leucospilota</name>
    <name type="common">Black long sea cucumber</name>
    <name type="synonym">Mertensiothuria leucospilota</name>
    <dbReference type="NCBI Taxonomy" id="206669"/>
    <lineage>
        <taxon>Eukaryota</taxon>
        <taxon>Metazoa</taxon>
        <taxon>Echinodermata</taxon>
        <taxon>Eleutherozoa</taxon>
        <taxon>Echinozoa</taxon>
        <taxon>Holothuroidea</taxon>
        <taxon>Aspidochirotacea</taxon>
        <taxon>Aspidochirotida</taxon>
        <taxon>Holothuriidae</taxon>
        <taxon>Holothuria</taxon>
    </lineage>
</organism>
<sequence>MEEDGTCLLDVINDPDALGAFLTSDNQNGQTAKQPVENVGLAAEDVESTSSSSKPSYPDFLSMAMAEAELEPDFSGLDQETFFTATLNPSEMGGLPEQRSAVTLESLVDEDNFTANNTNVKDLTEDFISDESDVQKRREDGMQSHETSASAKTALSAVQRLISQSSQPLQHGALTPDIPTQKMIHYTAEDHPLGKLLSGNLTPASNDTNLVDGSRVQPVSIQVPHVLTTSSNIVNNQQSIFQELPDQQTTSQVMGTVPQNLVQTGKQQLSPQPPTQEPGIQPASKGIQLSAPIQPVNPTTQQQPPGLQQVLLGQSPQIQGAGNMQQLVLGPVQSQIIGANVIGGQANIIPQGQLGTHVLQLHRSQPQLRPKIVLKQGNVMYDGSGGGGVKSGGASTAMKQIQLVLNSQTVLGQMPGNLIGNIQLNGQIVQPQQQQGLIGSSQVIIQNQHSMPQQTNKVKAALIPTVSSTSQPVITVSASEGNIIVLTTPIAPSSTTQSSLTHKASTSTVTSSHVSVSSQVPGSSGSAVSQVKQTKGKQVKSKPKSRKSQQRSNSSKGSATSAVTTVTSSSATNQSKNVQSLGTIPSIQTSSPLPVTSLASSISVSSGALASSVSEVESTNQSPSQFEQGSSTSLSASHHLQTSRSNAQAIGSVPSTPRSAEPAPVISHKAGTVHYRPRRAVPKQQVGKDLGLKQLVQDLRAQGDNERLRSLNQLRQLLQQDPQASQQLQELMKNKFNVSKPEVSVKKVPVSSNDVTKPPNVYLQPQPANSLPFQTSNKLFSSSTPTTGLVLAPVFTSKHDTSGTSTPTATVSNAIQGAKANKSDLPNMSGILDVVNNQPLDPPKSFLSNDGQPVGKSNSLGSSGINLDFLDIQKITKVSSIQSSIGSRILTTQSTPSGNNSTLTSVLQASPKMAVGSTLPVHVSAVSQVSGISSSLSSPASNSSPTFLSPQFSLKTTTSNSNTTELNSQKKTLVTNAELQATVKGLMNVTQNFVTQSREVPPSQASCQEGSSKDEQQDSENGTSAIAEKGNQSNISMSSQFTAAATTVQVPHPDTIKQHSNSQVSPNTAVMQRSGQMHSLTREQINIRAQQQLQQIQARIQQLLSRQARTDQETLQLQQLLQYRQKVVMKAKAQRAQLEQQLKIAQQNLQARGLVEENQSSGSASLSSSGSGSLLTSATSDVTSVISKSFGNSINPQDHQKAFGAFSAMLKGSSQGSANNGKSGSSVNLSSQVTQPPSQYTPSTSSGLTAPEQIQNALITSTTTKQDSPKSPRGGKHKTSESEKKTSSKKMKTESSSQLSQSLNASPSSFNGDASLVKAKLQENPVLSKSMPASQLHPLHVGSQSSSGVQPSPLTKDQANSQRYHQTMKMLEEKLKSMSPAQQKQFLTHYQPLLQKLKQEGQMFSYRQQVDNANSVNLSNVKVEQLAAQRKSTQGNNSKESKSPKRGNSKSTPTLMQLISGGGEVLIKKEEKKVKLPSRTELFKQQLDKDQKLVTQSEIKEEFSCKEDAVTRLLAFHICQDKTPTAEHLNKFDEAFEDHSQQLLEKKEEMLAKYRYLLLKESLRKGPSAEMVMLDRMVLQDERMNFEYEKQLSSNPETQSRLLAIIKPHQSKKQRFLSAAYETHTPVTLKQEPLLPPKKRSHVESISAVKPLETKPPVGTEIPIREPQITKNDFKTKITIKIPKQSYQPALSPAPSSGDTIHSSVSSPDLKSPKSEAGSEAGTSSVKPDVSSPRVRLRRHSTLQALLMSESPLDVSMEDLKVKKKPASKKQSPNPSTVPEKTETKDMEKMGKSKKNNKDGLTNGRGSSKGSNFSEDALSVFDFEDDVLNSSTKDKMMLRTGTASPFEPMDMLQDTLQDEMNSTINSILGLQKTSPRDKGEHSQHQHTVALTGIAAAGSNLRETLPSAVFESHSNDDDFYDSVDTLSKFASYGNMGQPQDERPAAVGASDGNDTVASLQAELDIMMEGDDSLLPKTEEGKPPDPDLEAAVNSILF</sequence>
<feature type="compositionally biased region" description="Polar residues" evidence="2">
    <location>
        <begin position="1804"/>
        <end position="1813"/>
    </location>
</feature>
<comment type="caution">
    <text evidence="4">The sequence shown here is derived from an EMBL/GenBank/DDBJ whole genome shotgun (WGS) entry which is preliminary data.</text>
</comment>
<evidence type="ECO:0000256" key="1">
    <source>
        <dbReference type="SAM" id="Coils"/>
    </source>
</evidence>
<feature type="compositionally biased region" description="Polar residues" evidence="2">
    <location>
        <begin position="1212"/>
        <end position="1229"/>
    </location>
</feature>
<dbReference type="InterPro" id="IPR052438">
    <property type="entry name" value="Chromatin_remod/trans_coact"/>
</dbReference>
<feature type="region of interest" description="Disordered" evidence="2">
    <location>
        <begin position="1930"/>
        <end position="1994"/>
    </location>
</feature>
<dbReference type="Pfam" id="PF15249">
    <property type="entry name" value="GLTSCR1"/>
    <property type="match status" value="1"/>
</dbReference>